<dbReference type="GO" id="GO:0000155">
    <property type="term" value="F:phosphorelay sensor kinase activity"/>
    <property type="evidence" value="ECO:0007669"/>
    <property type="project" value="InterPro"/>
</dbReference>
<evidence type="ECO:0000256" key="3">
    <source>
        <dbReference type="ARBA" id="ARBA00022553"/>
    </source>
</evidence>
<keyword evidence="7" id="KW-0418">Kinase</keyword>
<name>A0A7W5ZQ30_9BACT</name>
<keyword evidence="4" id="KW-1133">Transmembrane helix</keyword>
<feature type="domain" description="Histidine kinase" evidence="6">
    <location>
        <begin position="397"/>
        <end position="611"/>
    </location>
</feature>
<keyword evidence="4" id="KW-0812">Transmembrane</keyword>
<evidence type="ECO:0000256" key="2">
    <source>
        <dbReference type="ARBA" id="ARBA00012438"/>
    </source>
</evidence>
<keyword evidence="4" id="KW-0472">Membrane</keyword>
<evidence type="ECO:0000256" key="5">
    <source>
        <dbReference type="SAM" id="SignalP"/>
    </source>
</evidence>
<dbReference type="EC" id="2.7.13.3" evidence="2"/>
<dbReference type="Proteomes" id="UP000541352">
    <property type="component" value="Unassembled WGS sequence"/>
</dbReference>
<evidence type="ECO:0000256" key="4">
    <source>
        <dbReference type="SAM" id="Phobius"/>
    </source>
</evidence>
<dbReference type="RefSeq" id="WP_183979280.1">
    <property type="nucleotide sequence ID" value="NZ_JACIBY010000018.1"/>
</dbReference>
<dbReference type="Gene3D" id="1.10.287.130">
    <property type="match status" value="1"/>
</dbReference>
<evidence type="ECO:0000259" key="6">
    <source>
        <dbReference type="PROSITE" id="PS50109"/>
    </source>
</evidence>
<dbReference type="EMBL" id="JACIBY010000018">
    <property type="protein sequence ID" value="MBB3841533.1"/>
    <property type="molecule type" value="Genomic_DNA"/>
</dbReference>
<evidence type="ECO:0000256" key="1">
    <source>
        <dbReference type="ARBA" id="ARBA00000085"/>
    </source>
</evidence>
<evidence type="ECO:0000313" key="8">
    <source>
        <dbReference type="Proteomes" id="UP000541352"/>
    </source>
</evidence>
<dbReference type="PRINTS" id="PR00344">
    <property type="entry name" value="BCTRLSENSOR"/>
</dbReference>
<sequence length="611" mass="69769">MKKTGLLFFVFFCFNLCVFSQTSPSFDELAAAFKQANSDTAKLRILFSQKPTKYTDRADELLPLYHEGYQLAKKHNDKVNRFKAVHYTALTYLYGKVDESTAFKWLQKALIEAENAQNNLFIGWVYYAMGIIHHHQNNRAEMYKIMYTAIKYLEKAPDPVDGPFISLSQNLENDKRWNEQVAVNRRLVKLMERTNADPFTKITAYNSLVDALKNHPDKKEEQALYHAKTMALVDKISATNLDLDEKLIVASIYFKNDRPNLAIKYANEVASLRDTIGFNLPAKGMAFELLSEIYEKKKQYALALECHKKFHAIENQQVIERLTDDAGKKVIQAEAERDVAIKQKEVEKQQLFTYLAAAVALLILVLSGSIYHFYRKEQSRKKELQSINSTKDKLFAILSHDLRSPIIGLKNYLMLVNWGELSQEEFKESAQSLTFQLGTVYDMLENVLHWSVSQLGGFFPKKELISIHSIIEDEARVLAQSFKTKNINIHNLTSLENQISIDKNHFIIIIRNLLHNSLKFSHPNGDVQLNYNTTKNSIFIEVKDSGIGMSPEKVKSLFQLSKQTSQVGTAREKGTGLGLVLVKELVEANGGNIVVTSKPNEGTTFRLEFKK</sequence>
<dbReference type="InterPro" id="IPR036097">
    <property type="entry name" value="HisK_dim/P_sf"/>
</dbReference>
<dbReference type="InterPro" id="IPR011990">
    <property type="entry name" value="TPR-like_helical_dom_sf"/>
</dbReference>
<protein>
    <recommendedName>
        <fullName evidence="2">histidine kinase</fullName>
        <ecNumber evidence="2">2.7.13.3</ecNumber>
    </recommendedName>
</protein>
<dbReference type="SMART" id="SM00387">
    <property type="entry name" value="HATPase_c"/>
    <property type="match status" value="1"/>
</dbReference>
<proteinExistence type="predicted"/>
<dbReference type="InterPro" id="IPR003661">
    <property type="entry name" value="HisK_dim/P_dom"/>
</dbReference>
<dbReference type="Gene3D" id="1.25.40.10">
    <property type="entry name" value="Tetratricopeptide repeat domain"/>
    <property type="match status" value="1"/>
</dbReference>
<comment type="catalytic activity">
    <reaction evidence="1">
        <text>ATP + protein L-histidine = ADP + protein N-phospho-L-histidine.</text>
        <dbReference type="EC" id="2.7.13.3"/>
    </reaction>
</comment>
<dbReference type="PANTHER" id="PTHR43547">
    <property type="entry name" value="TWO-COMPONENT HISTIDINE KINASE"/>
    <property type="match status" value="1"/>
</dbReference>
<feature type="chain" id="PRO_5031551819" description="histidine kinase" evidence="5">
    <location>
        <begin position="21"/>
        <end position="611"/>
    </location>
</feature>
<dbReference type="Pfam" id="PF02518">
    <property type="entry name" value="HATPase_c"/>
    <property type="match status" value="1"/>
</dbReference>
<gene>
    <name evidence="7" type="ORF">FHS57_005561</name>
</gene>
<dbReference type="InterPro" id="IPR036890">
    <property type="entry name" value="HATPase_C_sf"/>
</dbReference>
<keyword evidence="5" id="KW-0732">Signal</keyword>
<feature type="transmembrane region" description="Helical" evidence="4">
    <location>
        <begin position="351"/>
        <end position="374"/>
    </location>
</feature>
<dbReference type="SUPFAM" id="SSF55874">
    <property type="entry name" value="ATPase domain of HSP90 chaperone/DNA topoisomerase II/histidine kinase"/>
    <property type="match status" value="1"/>
</dbReference>
<keyword evidence="7" id="KW-0808">Transferase</keyword>
<reference evidence="7 8" key="1">
    <citation type="submission" date="2020-08" db="EMBL/GenBank/DDBJ databases">
        <title>Genomic Encyclopedia of Type Strains, Phase IV (KMG-IV): sequencing the most valuable type-strain genomes for metagenomic binning, comparative biology and taxonomic classification.</title>
        <authorList>
            <person name="Goeker M."/>
        </authorList>
    </citation>
    <scope>NUCLEOTIDE SEQUENCE [LARGE SCALE GENOMIC DNA]</scope>
    <source>
        <strain evidence="7 8">DSM 17976</strain>
    </source>
</reference>
<accession>A0A7W5ZQ30</accession>
<organism evidence="7 8">
    <name type="scientific">Runella defluvii</name>
    <dbReference type="NCBI Taxonomy" id="370973"/>
    <lineage>
        <taxon>Bacteria</taxon>
        <taxon>Pseudomonadati</taxon>
        <taxon>Bacteroidota</taxon>
        <taxon>Cytophagia</taxon>
        <taxon>Cytophagales</taxon>
        <taxon>Spirosomataceae</taxon>
        <taxon>Runella</taxon>
    </lineage>
</organism>
<dbReference type="InterPro" id="IPR004358">
    <property type="entry name" value="Sig_transdc_His_kin-like_C"/>
</dbReference>
<evidence type="ECO:0000313" key="7">
    <source>
        <dbReference type="EMBL" id="MBB3841533.1"/>
    </source>
</evidence>
<dbReference type="InterPro" id="IPR003594">
    <property type="entry name" value="HATPase_dom"/>
</dbReference>
<dbReference type="Gene3D" id="3.30.565.10">
    <property type="entry name" value="Histidine kinase-like ATPase, C-terminal domain"/>
    <property type="match status" value="1"/>
</dbReference>
<dbReference type="AlphaFoldDB" id="A0A7W5ZQ30"/>
<keyword evidence="3" id="KW-0597">Phosphoprotein</keyword>
<comment type="caution">
    <text evidence="7">The sequence shown here is derived from an EMBL/GenBank/DDBJ whole genome shotgun (WGS) entry which is preliminary data.</text>
</comment>
<dbReference type="SUPFAM" id="SSF47384">
    <property type="entry name" value="Homodimeric domain of signal transducing histidine kinase"/>
    <property type="match status" value="1"/>
</dbReference>
<dbReference type="CDD" id="cd00082">
    <property type="entry name" value="HisKA"/>
    <property type="match status" value="1"/>
</dbReference>
<dbReference type="InterPro" id="IPR005467">
    <property type="entry name" value="His_kinase_dom"/>
</dbReference>
<dbReference type="PROSITE" id="PS50109">
    <property type="entry name" value="HIS_KIN"/>
    <property type="match status" value="1"/>
</dbReference>
<feature type="signal peptide" evidence="5">
    <location>
        <begin position="1"/>
        <end position="20"/>
    </location>
</feature>
<keyword evidence="8" id="KW-1185">Reference proteome</keyword>
<dbReference type="PANTHER" id="PTHR43547:SF2">
    <property type="entry name" value="HYBRID SIGNAL TRANSDUCTION HISTIDINE KINASE C"/>
    <property type="match status" value="1"/>
</dbReference>